<evidence type="ECO:0000256" key="6">
    <source>
        <dbReference type="PROSITE-ProRule" id="PRU01240"/>
    </source>
</evidence>
<dbReference type="PROSITE" id="PS00137">
    <property type="entry name" value="SUBTILASE_HIS"/>
    <property type="match status" value="1"/>
</dbReference>
<evidence type="ECO:0000256" key="4">
    <source>
        <dbReference type="ARBA" id="ARBA00022801"/>
    </source>
</evidence>
<keyword evidence="3" id="KW-0479">Metal-binding</keyword>
<dbReference type="InterPro" id="IPR036852">
    <property type="entry name" value="Peptidase_S8/S53_dom_sf"/>
</dbReference>
<keyword evidence="5 6" id="KW-0720">Serine protease</keyword>
<feature type="active site" description="Charge relay system" evidence="6">
    <location>
        <position position="116"/>
    </location>
</feature>
<dbReference type="PANTHER" id="PTHR43806">
    <property type="entry name" value="PEPTIDASE S8"/>
    <property type="match status" value="1"/>
</dbReference>
<dbReference type="GO" id="GO:0046872">
    <property type="term" value="F:metal ion binding"/>
    <property type="evidence" value="ECO:0007669"/>
    <property type="project" value="UniProtKB-KW"/>
</dbReference>
<evidence type="ECO:0000259" key="7">
    <source>
        <dbReference type="Pfam" id="PF00082"/>
    </source>
</evidence>
<evidence type="ECO:0000256" key="3">
    <source>
        <dbReference type="ARBA" id="ARBA00022723"/>
    </source>
</evidence>
<evidence type="ECO:0000256" key="5">
    <source>
        <dbReference type="ARBA" id="ARBA00022825"/>
    </source>
</evidence>
<sequence>MRTKYHFLFKSTVHPEKIKALGGNIQYIGKYSPAVIATFRHPKQIQKLRKDPELIGISRDRPLTLPYYKVEKVFKASVPKNVPTNVSKQVLPWNIARVIGKRRLNSGSGVRVGVIDTGIDFHHPDLKANIKGGVNILSPYASPQDDNGHGTHIAGIIGALNNQFGVVGIAPRVSLYAIKVLNSAGNGTISNLIRGIEWAIANRMHVLNISISGGKMTTPLLEYVIQSAVKRGVIVVAAAGNTGTPAGSGDTVSIPARIEPVISVAALNRNNRREPYSATGKVDLSAPGSQILSTYSYRRFAILSGTSMAAAHVSGALAIYRAAYPRMGSQELKNMLFARAIDLPPEGRDSLTGAGLVQAL</sequence>
<evidence type="ECO:0000313" key="9">
    <source>
        <dbReference type="Proteomes" id="UP000538292"/>
    </source>
</evidence>
<dbReference type="InterPro" id="IPR034202">
    <property type="entry name" value="Subtilisin_Carlsberg-like"/>
</dbReference>
<dbReference type="Pfam" id="PF00082">
    <property type="entry name" value="Peptidase_S8"/>
    <property type="match status" value="1"/>
</dbReference>
<dbReference type="InterPro" id="IPR022398">
    <property type="entry name" value="Peptidase_S8_His-AS"/>
</dbReference>
<comment type="caution">
    <text evidence="8">The sequence shown here is derived from an EMBL/GenBank/DDBJ whole genome shotgun (WGS) entry which is preliminary data.</text>
</comment>
<dbReference type="PRINTS" id="PR00723">
    <property type="entry name" value="SUBTILISIN"/>
</dbReference>
<evidence type="ECO:0000256" key="1">
    <source>
        <dbReference type="ARBA" id="ARBA00011073"/>
    </source>
</evidence>
<evidence type="ECO:0000313" key="8">
    <source>
        <dbReference type="EMBL" id="MBA4601424.1"/>
    </source>
</evidence>
<keyword evidence="2 6" id="KW-0645">Protease</keyword>
<accession>A0A7W1XQK1</accession>
<dbReference type="InterPro" id="IPR023827">
    <property type="entry name" value="Peptidase_S8_Asp-AS"/>
</dbReference>
<protein>
    <submittedName>
        <fullName evidence="8">S8 family peptidase</fullName>
    </submittedName>
</protein>
<organism evidence="8 9">
    <name type="scientific">Thermoactinomyces mirandus</name>
    <dbReference type="NCBI Taxonomy" id="2756294"/>
    <lineage>
        <taxon>Bacteria</taxon>
        <taxon>Bacillati</taxon>
        <taxon>Bacillota</taxon>
        <taxon>Bacilli</taxon>
        <taxon>Bacillales</taxon>
        <taxon>Thermoactinomycetaceae</taxon>
        <taxon>Thermoactinomyces</taxon>
    </lineage>
</organism>
<proteinExistence type="inferred from homology"/>
<dbReference type="GO" id="GO:0004252">
    <property type="term" value="F:serine-type endopeptidase activity"/>
    <property type="evidence" value="ECO:0007669"/>
    <property type="project" value="UniProtKB-UniRule"/>
</dbReference>
<comment type="similarity">
    <text evidence="1 6">Belongs to the peptidase S8 family.</text>
</comment>
<dbReference type="InterPro" id="IPR015500">
    <property type="entry name" value="Peptidase_S8_subtilisin-rel"/>
</dbReference>
<dbReference type="InterPro" id="IPR050131">
    <property type="entry name" value="Peptidase_S8_subtilisin-like"/>
</dbReference>
<gene>
    <name evidence="8" type="ORF">H2C83_03630</name>
</gene>
<reference evidence="8 9" key="1">
    <citation type="submission" date="2020-07" db="EMBL/GenBank/DDBJ databases">
        <title>Thermoactinomyces phylogeny.</title>
        <authorList>
            <person name="Dunlap C."/>
        </authorList>
    </citation>
    <scope>NUCLEOTIDE SEQUENCE [LARGE SCALE GENOMIC DNA]</scope>
    <source>
        <strain evidence="8 9">AMNI-1</strain>
    </source>
</reference>
<dbReference type="InterPro" id="IPR000209">
    <property type="entry name" value="Peptidase_S8/S53_dom"/>
</dbReference>
<evidence type="ECO:0000256" key="2">
    <source>
        <dbReference type="ARBA" id="ARBA00022670"/>
    </source>
</evidence>
<dbReference type="Proteomes" id="UP000538292">
    <property type="component" value="Unassembled WGS sequence"/>
</dbReference>
<dbReference type="CDD" id="cd07477">
    <property type="entry name" value="Peptidases_S8_Subtilisin_subset"/>
    <property type="match status" value="1"/>
</dbReference>
<dbReference type="PROSITE" id="PS00136">
    <property type="entry name" value="SUBTILASE_ASP"/>
    <property type="match status" value="1"/>
</dbReference>
<keyword evidence="4 6" id="KW-0378">Hydrolase</keyword>
<dbReference type="Gene3D" id="3.40.50.200">
    <property type="entry name" value="Peptidase S8/S53 domain"/>
    <property type="match status" value="1"/>
</dbReference>
<dbReference type="SUPFAM" id="SSF52743">
    <property type="entry name" value="Subtilisin-like"/>
    <property type="match status" value="1"/>
</dbReference>
<keyword evidence="9" id="KW-1185">Reference proteome</keyword>
<feature type="active site" description="Charge relay system" evidence="6">
    <location>
        <position position="149"/>
    </location>
</feature>
<feature type="active site" description="Charge relay system" evidence="6">
    <location>
        <position position="307"/>
    </location>
</feature>
<dbReference type="GO" id="GO:0006508">
    <property type="term" value="P:proteolysis"/>
    <property type="evidence" value="ECO:0007669"/>
    <property type="project" value="UniProtKB-KW"/>
</dbReference>
<dbReference type="RefSeq" id="WP_181737872.1">
    <property type="nucleotide sequence ID" value="NZ_JACEOL010000009.1"/>
</dbReference>
<dbReference type="PANTHER" id="PTHR43806:SF11">
    <property type="entry name" value="CEREVISIN-RELATED"/>
    <property type="match status" value="1"/>
</dbReference>
<feature type="domain" description="Peptidase S8/S53" evidence="7">
    <location>
        <begin position="107"/>
        <end position="355"/>
    </location>
</feature>
<dbReference type="PROSITE" id="PS51892">
    <property type="entry name" value="SUBTILASE"/>
    <property type="match status" value="1"/>
</dbReference>
<dbReference type="AlphaFoldDB" id="A0A7W1XQK1"/>
<dbReference type="EMBL" id="JACEOL010000009">
    <property type="protein sequence ID" value="MBA4601424.1"/>
    <property type="molecule type" value="Genomic_DNA"/>
</dbReference>
<name>A0A7W1XQK1_9BACL</name>